<evidence type="ECO:0000313" key="2">
    <source>
        <dbReference type="EMBL" id="TCQ01961.1"/>
    </source>
</evidence>
<protein>
    <submittedName>
        <fullName evidence="2">Uncharacterized protein DUF4474</fullName>
    </submittedName>
</protein>
<sequence length="193" mass="22004">MTTGGEVGVYNTKGPGLNIPGIFDGTFYYCVDDDDLRSMSITLKKLGKTLFKRTRPHWWLTGFKLGEFSEPSELTMNIFITLKNEIMRNAFIGGLIEAGYSKDELIISGNSVGVLFDKPRNRQPITRTELTDGITQRKNKLRCDKFNLLTKDYDNSWDKINAIQESAPEMLMDVLNIGKTKKYLRCSIQFKNI</sequence>
<dbReference type="Pfam" id="PF14751">
    <property type="entry name" value="DUF4474"/>
    <property type="match status" value="1"/>
</dbReference>
<proteinExistence type="predicted"/>
<keyword evidence="3" id="KW-1185">Reference proteome</keyword>
<organism evidence="2 3">
    <name type="scientific">Serpentinicella alkaliphila</name>
    <dbReference type="NCBI Taxonomy" id="1734049"/>
    <lineage>
        <taxon>Bacteria</taxon>
        <taxon>Bacillati</taxon>
        <taxon>Bacillota</taxon>
        <taxon>Clostridia</taxon>
        <taxon>Peptostreptococcales</taxon>
        <taxon>Natronincolaceae</taxon>
        <taxon>Serpentinicella</taxon>
    </lineage>
</organism>
<gene>
    <name evidence="2" type="ORF">EDD79_102017</name>
</gene>
<dbReference type="EMBL" id="SLYC01000020">
    <property type="protein sequence ID" value="TCQ01961.1"/>
    <property type="molecule type" value="Genomic_DNA"/>
</dbReference>
<evidence type="ECO:0000259" key="1">
    <source>
        <dbReference type="Pfam" id="PF14751"/>
    </source>
</evidence>
<dbReference type="Proteomes" id="UP000295504">
    <property type="component" value="Unassembled WGS sequence"/>
</dbReference>
<comment type="caution">
    <text evidence="2">The sequence shown here is derived from an EMBL/GenBank/DDBJ whole genome shotgun (WGS) entry which is preliminary data.</text>
</comment>
<dbReference type="AlphaFoldDB" id="A0A4R2TFS2"/>
<reference evidence="2 3" key="1">
    <citation type="submission" date="2019-03" db="EMBL/GenBank/DDBJ databases">
        <title>Genomic Encyclopedia of Type Strains, Phase IV (KMG-IV): sequencing the most valuable type-strain genomes for metagenomic binning, comparative biology and taxonomic classification.</title>
        <authorList>
            <person name="Goeker M."/>
        </authorList>
    </citation>
    <scope>NUCLEOTIDE SEQUENCE [LARGE SCALE GENOMIC DNA]</scope>
    <source>
        <strain evidence="2 3">DSM 100013</strain>
    </source>
</reference>
<feature type="domain" description="DUF4474" evidence="1">
    <location>
        <begin position="1"/>
        <end position="170"/>
    </location>
</feature>
<name>A0A4R2TFS2_9FIRM</name>
<accession>A0A4R2TFS2</accession>
<evidence type="ECO:0000313" key="3">
    <source>
        <dbReference type="Proteomes" id="UP000295504"/>
    </source>
</evidence>
<dbReference type="InterPro" id="IPR029322">
    <property type="entry name" value="DUF4474"/>
</dbReference>